<feature type="repeat" description="WD" evidence="3">
    <location>
        <begin position="780"/>
        <end position="821"/>
    </location>
</feature>
<name>A0A0C3AKE6_SERVB</name>
<dbReference type="SUPFAM" id="SSF50978">
    <property type="entry name" value="WD40 repeat-like"/>
    <property type="match status" value="1"/>
</dbReference>
<organism evidence="6 7">
    <name type="scientific">Serendipita vermifera MAFF 305830</name>
    <dbReference type="NCBI Taxonomy" id="933852"/>
    <lineage>
        <taxon>Eukaryota</taxon>
        <taxon>Fungi</taxon>
        <taxon>Dikarya</taxon>
        <taxon>Basidiomycota</taxon>
        <taxon>Agaricomycotina</taxon>
        <taxon>Agaricomycetes</taxon>
        <taxon>Sebacinales</taxon>
        <taxon>Serendipitaceae</taxon>
        <taxon>Serendipita</taxon>
    </lineage>
</organism>
<feature type="repeat" description="WD" evidence="3">
    <location>
        <begin position="909"/>
        <end position="950"/>
    </location>
</feature>
<feature type="repeat" description="WD" evidence="3">
    <location>
        <begin position="558"/>
        <end position="599"/>
    </location>
</feature>
<feature type="repeat" description="WD" evidence="3">
    <location>
        <begin position="737"/>
        <end position="778"/>
    </location>
</feature>
<evidence type="ECO:0000259" key="5">
    <source>
        <dbReference type="Pfam" id="PF24883"/>
    </source>
</evidence>
<evidence type="ECO:0000256" key="3">
    <source>
        <dbReference type="PROSITE-ProRule" id="PRU00221"/>
    </source>
</evidence>
<dbReference type="Gene3D" id="3.40.50.300">
    <property type="entry name" value="P-loop containing nucleotide triphosphate hydrolases"/>
    <property type="match status" value="1"/>
</dbReference>
<dbReference type="PROSITE" id="PS50082">
    <property type="entry name" value="WD_REPEATS_2"/>
    <property type="match status" value="13"/>
</dbReference>
<feature type="repeat" description="WD" evidence="3">
    <location>
        <begin position="686"/>
        <end position="727"/>
    </location>
</feature>
<dbReference type="SUPFAM" id="SSF52540">
    <property type="entry name" value="P-loop containing nucleoside triphosphate hydrolases"/>
    <property type="match status" value="1"/>
</dbReference>
<dbReference type="Pfam" id="PF24817">
    <property type="entry name" value="WD40_WDHD1_1st"/>
    <property type="match status" value="1"/>
</dbReference>
<gene>
    <name evidence="6" type="ORF">M408DRAFT_226597</name>
</gene>
<dbReference type="PRINTS" id="PR00320">
    <property type="entry name" value="GPROTEINBRPT"/>
</dbReference>
<feature type="repeat" description="WD" evidence="3">
    <location>
        <begin position="866"/>
        <end position="907"/>
    </location>
</feature>
<proteinExistence type="predicted"/>
<dbReference type="SUPFAM" id="SSF50998">
    <property type="entry name" value="Quinoprotein alcohol dehydrogenase-like"/>
    <property type="match status" value="1"/>
</dbReference>
<reference evidence="6 7" key="1">
    <citation type="submission" date="2014-04" db="EMBL/GenBank/DDBJ databases">
        <authorList>
            <consortium name="DOE Joint Genome Institute"/>
            <person name="Kuo A."/>
            <person name="Zuccaro A."/>
            <person name="Kohler A."/>
            <person name="Nagy L.G."/>
            <person name="Floudas D."/>
            <person name="Copeland A."/>
            <person name="Barry K.W."/>
            <person name="Cichocki N."/>
            <person name="Veneault-Fourrey C."/>
            <person name="LaButti K."/>
            <person name="Lindquist E.A."/>
            <person name="Lipzen A."/>
            <person name="Lundell T."/>
            <person name="Morin E."/>
            <person name="Murat C."/>
            <person name="Sun H."/>
            <person name="Tunlid A."/>
            <person name="Henrissat B."/>
            <person name="Grigoriev I.V."/>
            <person name="Hibbett D.S."/>
            <person name="Martin F."/>
            <person name="Nordberg H.P."/>
            <person name="Cantor M.N."/>
            <person name="Hua S.X."/>
        </authorList>
    </citation>
    <scope>NUCLEOTIDE SEQUENCE [LARGE SCALE GENOMIC DNA]</scope>
    <source>
        <strain evidence="6 7">MAFF 305830</strain>
    </source>
</reference>
<dbReference type="Gene3D" id="2.130.10.10">
    <property type="entry name" value="YVTN repeat-like/Quinoprotein amine dehydrogenase"/>
    <property type="match status" value="6"/>
</dbReference>
<keyword evidence="1 3" id="KW-0853">WD repeat</keyword>
<dbReference type="InterPro" id="IPR011047">
    <property type="entry name" value="Quinoprotein_ADH-like_sf"/>
</dbReference>
<feature type="domain" description="WDHD1 first WD40" evidence="4">
    <location>
        <begin position="644"/>
        <end position="826"/>
    </location>
</feature>
<dbReference type="SMART" id="SM00320">
    <property type="entry name" value="WD40"/>
    <property type="match status" value="13"/>
</dbReference>
<dbReference type="Proteomes" id="UP000054097">
    <property type="component" value="Unassembled WGS sequence"/>
</dbReference>
<keyword evidence="2" id="KW-0677">Repeat</keyword>
<keyword evidence="7" id="KW-1185">Reference proteome</keyword>
<feature type="repeat" description="WD" evidence="3">
    <location>
        <begin position="823"/>
        <end position="864"/>
    </location>
</feature>
<dbReference type="InterPro" id="IPR015943">
    <property type="entry name" value="WD40/YVTN_repeat-like_dom_sf"/>
</dbReference>
<dbReference type="InterPro" id="IPR019775">
    <property type="entry name" value="WD40_repeat_CS"/>
</dbReference>
<feature type="repeat" description="WD" evidence="3">
    <location>
        <begin position="952"/>
        <end position="993"/>
    </location>
</feature>
<dbReference type="EMBL" id="KN824318">
    <property type="protein sequence ID" value="KIM25035.1"/>
    <property type="molecule type" value="Genomic_DNA"/>
</dbReference>
<dbReference type="InterPro" id="IPR020472">
    <property type="entry name" value="WD40_PAC1"/>
</dbReference>
<dbReference type="InterPro" id="IPR027417">
    <property type="entry name" value="P-loop_NTPase"/>
</dbReference>
<dbReference type="Pfam" id="PF24883">
    <property type="entry name" value="NPHP3_N"/>
    <property type="match status" value="1"/>
</dbReference>
<feature type="repeat" description="WD" evidence="3">
    <location>
        <begin position="1103"/>
        <end position="1137"/>
    </location>
</feature>
<dbReference type="OrthoDB" id="2658414at2759"/>
<sequence>MEGTRQDILAAISSWVDDLNAPNILWLKGYPGVGKSAVASSVVERLRLLMRLGSSFFFRRDNANDMTPNALWRVVAYDLARQYSPIKEKIVAALKVDEAIPTTVNVDKLFCQLILNPIIASENMIKGALPVIVIDGLDECGGLDGQYSEHRKSLLQTLKNWSRLSSSFKLLVTSRDESDINQCFSTTSHQLVEIPAGISVEAQTSVDIATFLEYRFQKIARKYPKSLSLDWPGRQVIQELTAMAQGLFIWVIVITNLADRGDPEERLSQILRGGGASGMARLYSLLLNTSFPDQSGDFTTCFRSILGAVILAKVPLEILSLTHLLSVKATTIEHICNGLQAVMDSKNTLRIYHQSFVDFLIDKSQCPSRFLIDRHRESHTLTTACLRTMKDHLRFNICNLETSYLRNNDIQDLATRITACVSPQLAYASCFWASHLADTPFDPKIVVHLEEFMDNQFLYWLEVLSLIKRVNIASGMLWILIEYLQPGGHTKAMARDMQKFVATFRSLISYSLPHIYLSALPFAPRNSAVSRKYTKDYSQTLRVQKGGFSQWPATQNVLVGHSDRVKTASFSQDGRWIASGSADRTIRVWDAETGEMVAGPLKGHNGSVNSVAFSPDGRRIVSGSSDNTIRIWDAESGETIIGPLKRHSKPVNSVAFSRDGRRVVSASSDFTIRLWNADTGKVIKVLVGHDSHILTVDFSPKGEWIVSGSKDGTILLWEVESAKVTREASRETIQKQVWGRRGSVHAISFSPDGRRVVSGSLYGTIRVWDAETGEMITESPKEHTDAVNSVKFSPDGRRVISGSEDSTIRVWDAETGEMITESPKEHTDAVNSVKFSPDGRRIVSGSDDKTLRVWDAETGKVVAGPLKGHTDFVNSVCFSPNDKWIVSGSDDTTLLIWDAETGEVVAGPLKGHKGPVLSVGYSPDGRKIVSASSDRIIVVWDAVTGKVVTGPLKGHNNRIRSVCFSPNEKWIVSGSDDGFIRVWDAKTGEVVGPLKGHNHCVISVGYSPDGRQIVSSSYDGAIKVWDAATGKVVRGLLKGHNECVRSVCFSPNEKWIVSGSDDGSILVWDAKTGEIVGPLKSILVWDTKPDMGKWRWIERGGRVMSVTFSLDGRKLASGSSDGTVRVWDLGIDDTISSTGLIATNTSEEKDGWVLGPKSELLFWVPHELRKGLCLPGRMVLASPFPITELDFSAFVHGESWIQCKDDRMACDSGMA</sequence>
<dbReference type="PROSITE" id="PS00678">
    <property type="entry name" value="WD_REPEATS_1"/>
    <property type="match status" value="11"/>
</dbReference>
<feature type="domain" description="Nephrocystin 3-like N-terminal" evidence="5">
    <location>
        <begin position="11"/>
        <end position="175"/>
    </location>
</feature>
<dbReference type="InterPro" id="IPR036322">
    <property type="entry name" value="WD40_repeat_dom_sf"/>
</dbReference>
<feature type="repeat" description="WD" evidence="3">
    <location>
        <begin position="601"/>
        <end position="642"/>
    </location>
</feature>
<dbReference type="Pfam" id="PF00400">
    <property type="entry name" value="WD40"/>
    <property type="match status" value="8"/>
</dbReference>
<dbReference type="PANTHER" id="PTHR19879">
    <property type="entry name" value="TRANSCRIPTION INITIATION FACTOR TFIID"/>
    <property type="match status" value="1"/>
</dbReference>
<accession>A0A0C3AKE6</accession>
<evidence type="ECO:0000313" key="7">
    <source>
        <dbReference type="Proteomes" id="UP000054097"/>
    </source>
</evidence>
<evidence type="ECO:0000313" key="6">
    <source>
        <dbReference type="EMBL" id="KIM25035.1"/>
    </source>
</evidence>
<reference evidence="7" key="2">
    <citation type="submission" date="2015-01" db="EMBL/GenBank/DDBJ databases">
        <title>Evolutionary Origins and Diversification of the Mycorrhizal Mutualists.</title>
        <authorList>
            <consortium name="DOE Joint Genome Institute"/>
            <consortium name="Mycorrhizal Genomics Consortium"/>
            <person name="Kohler A."/>
            <person name="Kuo A."/>
            <person name="Nagy L.G."/>
            <person name="Floudas D."/>
            <person name="Copeland A."/>
            <person name="Barry K.W."/>
            <person name="Cichocki N."/>
            <person name="Veneault-Fourrey C."/>
            <person name="LaButti K."/>
            <person name="Lindquist E.A."/>
            <person name="Lipzen A."/>
            <person name="Lundell T."/>
            <person name="Morin E."/>
            <person name="Murat C."/>
            <person name="Riley R."/>
            <person name="Ohm R."/>
            <person name="Sun H."/>
            <person name="Tunlid A."/>
            <person name="Henrissat B."/>
            <person name="Grigoriev I.V."/>
            <person name="Hibbett D.S."/>
            <person name="Martin F."/>
        </authorList>
    </citation>
    <scope>NUCLEOTIDE SEQUENCE [LARGE SCALE GENOMIC DNA]</scope>
    <source>
        <strain evidence="7">MAFF 305830</strain>
    </source>
</reference>
<dbReference type="PANTHER" id="PTHR19879:SF9">
    <property type="entry name" value="TRANSCRIPTION INITIATION FACTOR TFIID SUBUNIT 5"/>
    <property type="match status" value="1"/>
</dbReference>
<feature type="repeat" description="WD" evidence="3">
    <location>
        <begin position="644"/>
        <end position="685"/>
    </location>
</feature>
<feature type="repeat" description="WD" evidence="3">
    <location>
        <begin position="1037"/>
        <end position="1078"/>
    </location>
</feature>
<dbReference type="STRING" id="933852.A0A0C3AKE6"/>
<evidence type="ECO:0000259" key="4">
    <source>
        <dbReference type="Pfam" id="PF24817"/>
    </source>
</evidence>
<dbReference type="CDD" id="cd00200">
    <property type="entry name" value="WD40"/>
    <property type="match status" value="2"/>
</dbReference>
<evidence type="ECO:0000256" key="2">
    <source>
        <dbReference type="ARBA" id="ARBA00022737"/>
    </source>
</evidence>
<dbReference type="InterPro" id="IPR056884">
    <property type="entry name" value="NPHP3-like_N"/>
</dbReference>
<dbReference type="AlphaFoldDB" id="A0A0C3AKE6"/>
<protein>
    <submittedName>
        <fullName evidence="6">Uncharacterized protein</fullName>
    </submittedName>
</protein>
<feature type="repeat" description="WD" evidence="3">
    <location>
        <begin position="994"/>
        <end position="1035"/>
    </location>
</feature>
<dbReference type="PROSITE" id="PS50294">
    <property type="entry name" value="WD_REPEATS_REGION"/>
    <property type="match status" value="13"/>
</dbReference>
<dbReference type="InterPro" id="IPR057646">
    <property type="entry name" value="WD40_WDHD1_1st"/>
</dbReference>
<dbReference type="InterPro" id="IPR001680">
    <property type="entry name" value="WD40_rpt"/>
</dbReference>
<evidence type="ECO:0000256" key="1">
    <source>
        <dbReference type="ARBA" id="ARBA00022574"/>
    </source>
</evidence>
<dbReference type="HOGENOM" id="CLU_000288_6_3_1"/>